<dbReference type="Proteomes" id="UP000729402">
    <property type="component" value="Unassembled WGS sequence"/>
</dbReference>
<organism evidence="1 2">
    <name type="scientific">Zizania palustris</name>
    <name type="common">Northern wild rice</name>
    <dbReference type="NCBI Taxonomy" id="103762"/>
    <lineage>
        <taxon>Eukaryota</taxon>
        <taxon>Viridiplantae</taxon>
        <taxon>Streptophyta</taxon>
        <taxon>Embryophyta</taxon>
        <taxon>Tracheophyta</taxon>
        <taxon>Spermatophyta</taxon>
        <taxon>Magnoliopsida</taxon>
        <taxon>Liliopsida</taxon>
        <taxon>Poales</taxon>
        <taxon>Poaceae</taxon>
        <taxon>BOP clade</taxon>
        <taxon>Oryzoideae</taxon>
        <taxon>Oryzeae</taxon>
        <taxon>Zizaniinae</taxon>
        <taxon>Zizania</taxon>
    </lineage>
</organism>
<sequence length="77" mass="8720">MPESLIMRSVLIGNRIVNVESSTNRVYPLRRKIGNSHAHHSTLDCYGAKHYNVARKQEISIQISGSTDVSNVNNRER</sequence>
<proteinExistence type="predicted"/>
<comment type="caution">
    <text evidence="1">The sequence shown here is derived from an EMBL/GenBank/DDBJ whole genome shotgun (WGS) entry which is preliminary data.</text>
</comment>
<reference evidence="1" key="2">
    <citation type="submission" date="2021-02" db="EMBL/GenBank/DDBJ databases">
        <authorList>
            <person name="Kimball J.A."/>
            <person name="Haas M.W."/>
            <person name="Macchietto M."/>
            <person name="Kono T."/>
            <person name="Duquette J."/>
            <person name="Shao M."/>
        </authorList>
    </citation>
    <scope>NUCLEOTIDE SEQUENCE</scope>
    <source>
        <tissue evidence="1">Fresh leaf tissue</tissue>
    </source>
</reference>
<keyword evidence="2" id="KW-1185">Reference proteome</keyword>
<reference evidence="1" key="1">
    <citation type="journal article" date="2021" name="bioRxiv">
        <title>Whole Genome Assembly and Annotation of Northern Wild Rice, Zizania palustris L., Supports a Whole Genome Duplication in the Zizania Genus.</title>
        <authorList>
            <person name="Haas M."/>
            <person name="Kono T."/>
            <person name="Macchietto M."/>
            <person name="Millas R."/>
            <person name="McGilp L."/>
            <person name="Shao M."/>
            <person name="Duquette J."/>
            <person name="Hirsch C.N."/>
            <person name="Kimball J."/>
        </authorList>
    </citation>
    <scope>NUCLEOTIDE SEQUENCE</scope>
    <source>
        <tissue evidence="1">Fresh leaf tissue</tissue>
    </source>
</reference>
<name>A0A8J5WMF9_ZIZPA</name>
<protein>
    <submittedName>
        <fullName evidence="1">Uncharacterized protein</fullName>
    </submittedName>
</protein>
<accession>A0A8J5WMF9</accession>
<dbReference type="EMBL" id="JAAALK010000081">
    <property type="protein sequence ID" value="KAG8091127.1"/>
    <property type="molecule type" value="Genomic_DNA"/>
</dbReference>
<evidence type="ECO:0000313" key="2">
    <source>
        <dbReference type="Proteomes" id="UP000729402"/>
    </source>
</evidence>
<gene>
    <name evidence="1" type="ORF">GUJ93_ZPchr0011g27973</name>
</gene>
<dbReference type="AlphaFoldDB" id="A0A8J5WMF9"/>
<evidence type="ECO:0000313" key="1">
    <source>
        <dbReference type="EMBL" id="KAG8091127.1"/>
    </source>
</evidence>